<dbReference type="PROSITE" id="PS00166">
    <property type="entry name" value="ENOYL_COA_HYDRATASE"/>
    <property type="match status" value="1"/>
</dbReference>
<protein>
    <submittedName>
        <fullName evidence="9">Putative enoyl-CoA hydratase echA6</fullName>
        <ecNumber evidence="9">4.2.1.17</ecNumber>
    </submittedName>
</protein>
<dbReference type="InterPro" id="IPR001753">
    <property type="entry name" value="Enoyl-CoA_hydra/iso"/>
</dbReference>
<evidence type="ECO:0000256" key="8">
    <source>
        <dbReference type="RuleBase" id="RU003707"/>
    </source>
</evidence>
<dbReference type="OrthoDB" id="3569436at2"/>
<keyword evidence="4" id="KW-0443">Lipid metabolism</keyword>
<evidence type="ECO:0000256" key="4">
    <source>
        <dbReference type="ARBA" id="ARBA00023098"/>
    </source>
</evidence>
<evidence type="ECO:0000256" key="7">
    <source>
        <dbReference type="ARBA" id="ARBA00023717"/>
    </source>
</evidence>
<evidence type="ECO:0000256" key="5">
    <source>
        <dbReference type="ARBA" id="ARBA00023239"/>
    </source>
</evidence>
<comment type="similarity">
    <text evidence="2 8">Belongs to the enoyl-CoA hydratase/isomerase family.</text>
</comment>
<dbReference type="Gene3D" id="3.90.226.10">
    <property type="entry name" value="2-enoyl-CoA Hydratase, Chain A, domain 1"/>
    <property type="match status" value="1"/>
</dbReference>
<dbReference type="GO" id="GO:0006635">
    <property type="term" value="P:fatty acid beta-oxidation"/>
    <property type="evidence" value="ECO:0007669"/>
    <property type="project" value="TreeGrafter"/>
</dbReference>
<dbReference type="AlphaFoldDB" id="A0A3G6IYH5"/>
<dbReference type="SUPFAM" id="SSF52096">
    <property type="entry name" value="ClpP/crotonase"/>
    <property type="match status" value="1"/>
</dbReference>
<proteinExistence type="inferred from homology"/>
<dbReference type="PANTHER" id="PTHR11941:SF169">
    <property type="entry name" value="(7AS)-7A-METHYL-1,5-DIOXO-2,3,5,6,7,7A-HEXAHYDRO-1H-INDENE-CARBOXYL-COA HYDROLASE"/>
    <property type="match status" value="1"/>
</dbReference>
<dbReference type="InterPro" id="IPR029045">
    <property type="entry name" value="ClpP/crotonase-like_dom_sf"/>
</dbReference>
<evidence type="ECO:0000313" key="10">
    <source>
        <dbReference type="Proteomes" id="UP000271426"/>
    </source>
</evidence>
<comment type="catalytic activity">
    <reaction evidence="7">
        <text>a 4-saturated-(3S)-3-hydroxyacyl-CoA = a (3E)-enoyl-CoA + H2O</text>
        <dbReference type="Rhea" id="RHEA:20724"/>
        <dbReference type="ChEBI" id="CHEBI:15377"/>
        <dbReference type="ChEBI" id="CHEBI:58521"/>
        <dbReference type="ChEBI" id="CHEBI:137480"/>
        <dbReference type="EC" id="4.2.1.17"/>
    </reaction>
</comment>
<evidence type="ECO:0000256" key="1">
    <source>
        <dbReference type="ARBA" id="ARBA00002994"/>
    </source>
</evidence>
<gene>
    <name evidence="9" type="primary">echA2</name>
    <name evidence="9" type="ORF">CPPEL_08055</name>
</gene>
<dbReference type="RefSeq" id="WP_123960606.1">
    <property type="nucleotide sequence ID" value="NZ_CP033898.1"/>
</dbReference>
<keyword evidence="10" id="KW-1185">Reference proteome</keyword>
<dbReference type="KEGG" id="cpso:CPPEL_08055"/>
<accession>A0A3G6IYH5</accession>
<dbReference type="EMBL" id="CP033898">
    <property type="protein sequence ID" value="AZA09718.1"/>
    <property type="molecule type" value="Genomic_DNA"/>
</dbReference>
<dbReference type="InterPro" id="IPR018376">
    <property type="entry name" value="Enoyl-CoA_hyd/isom_CS"/>
</dbReference>
<comment type="catalytic activity">
    <reaction evidence="6">
        <text>a (3S)-3-hydroxyacyl-CoA = a (2E)-enoyl-CoA + H2O</text>
        <dbReference type="Rhea" id="RHEA:16105"/>
        <dbReference type="ChEBI" id="CHEBI:15377"/>
        <dbReference type="ChEBI" id="CHEBI:57318"/>
        <dbReference type="ChEBI" id="CHEBI:58856"/>
        <dbReference type="EC" id="4.2.1.17"/>
    </reaction>
</comment>
<dbReference type="EC" id="4.2.1.17" evidence="9"/>
<organism evidence="9 10">
    <name type="scientific">Corynebacterium pseudopelargi</name>
    <dbReference type="NCBI Taxonomy" id="2080757"/>
    <lineage>
        <taxon>Bacteria</taxon>
        <taxon>Bacillati</taxon>
        <taxon>Actinomycetota</taxon>
        <taxon>Actinomycetes</taxon>
        <taxon>Mycobacteriales</taxon>
        <taxon>Corynebacteriaceae</taxon>
        <taxon>Corynebacterium</taxon>
    </lineage>
</organism>
<evidence type="ECO:0000313" key="9">
    <source>
        <dbReference type="EMBL" id="AZA09718.1"/>
    </source>
</evidence>
<dbReference type="Proteomes" id="UP000271426">
    <property type="component" value="Chromosome"/>
</dbReference>
<dbReference type="Pfam" id="PF00378">
    <property type="entry name" value="ECH_1"/>
    <property type="match status" value="1"/>
</dbReference>
<dbReference type="NCBIfam" id="NF005891">
    <property type="entry name" value="PRK07854.1"/>
    <property type="match status" value="1"/>
</dbReference>
<evidence type="ECO:0000256" key="2">
    <source>
        <dbReference type="ARBA" id="ARBA00005254"/>
    </source>
</evidence>
<dbReference type="PANTHER" id="PTHR11941">
    <property type="entry name" value="ENOYL-COA HYDRATASE-RELATED"/>
    <property type="match status" value="1"/>
</dbReference>
<keyword evidence="5 9" id="KW-0456">Lyase</keyword>
<dbReference type="GO" id="GO:0018812">
    <property type="term" value="F:3-hydroxyacyl-CoA dehydratase activity"/>
    <property type="evidence" value="ECO:0007669"/>
    <property type="project" value="RHEA"/>
</dbReference>
<evidence type="ECO:0000256" key="6">
    <source>
        <dbReference type="ARBA" id="ARBA00023709"/>
    </source>
</evidence>
<reference evidence="9 10" key="1">
    <citation type="submission" date="2018-11" db="EMBL/GenBank/DDBJ databases">
        <authorList>
            <person name="Kleinhagauer T."/>
            <person name="Glaeser S.P."/>
            <person name="Spergser J."/>
            <person name="Ruckert C."/>
            <person name="Kaempfer P."/>
            <person name="Busse H.-J."/>
        </authorList>
    </citation>
    <scope>NUCLEOTIDE SEQUENCE [LARGE SCALE GENOMIC DNA]</scope>
    <source>
        <strain evidence="9 10">812CH</strain>
    </source>
</reference>
<comment type="function">
    <text evidence="1">Could possibly oxidize fatty acids using specific components.</text>
</comment>
<dbReference type="CDD" id="cd06558">
    <property type="entry name" value="crotonase-like"/>
    <property type="match status" value="1"/>
</dbReference>
<name>A0A3G6IYH5_9CORY</name>
<keyword evidence="3" id="KW-0276">Fatty acid metabolism</keyword>
<evidence type="ECO:0000256" key="3">
    <source>
        <dbReference type="ARBA" id="ARBA00022832"/>
    </source>
</evidence>
<sequence>MSEQLTQRLAGTLLELQLDRPEKRNALNAQLCQEITEALQQAAQAYKRDRSVRAVLISGDERAFCAGADLGGQGEGVYGDGFLVHLHAMLKAIVHLPVPVIANVQGPAVGAGTQLALACDLRVVGERGWFSIPAAALGFALDAWTIHRAKDLLGGAVARQMLLGASRIQADRAVDLGFAHGGDDQAARNFAQEMTTRAPLAVEQLKKVLNADDAGYELSAAAQELFSQCWASEDAQEARLARVEKRAPEFRGK</sequence>